<dbReference type="Proteomes" id="UP000494206">
    <property type="component" value="Unassembled WGS sequence"/>
</dbReference>
<dbReference type="GO" id="GO:0035249">
    <property type="term" value="P:synaptic transmission, glutamatergic"/>
    <property type="evidence" value="ECO:0007669"/>
    <property type="project" value="TreeGrafter"/>
</dbReference>
<dbReference type="GO" id="GO:0030672">
    <property type="term" value="C:synaptic vesicle membrane"/>
    <property type="evidence" value="ECO:0007669"/>
    <property type="project" value="TreeGrafter"/>
</dbReference>
<feature type="transmembrane region" description="Helical" evidence="6">
    <location>
        <begin position="196"/>
        <end position="217"/>
    </location>
</feature>
<feature type="transmembrane region" description="Helical" evidence="6">
    <location>
        <begin position="417"/>
        <end position="437"/>
    </location>
</feature>
<dbReference type="OrthoDB" id="2985014at2759"/>
<reference evidence="8 9" key="1">
    <citation type="submission" date="2020-04" db="EMBL/GenBank/DDBJ databases">
        <authorList>
            <person name="Laetsch R D."/>
            <person name="Stevens L."/>
            <person name="Kumar S."/>
            <person name="Blaxter L. M."/>
        </authorList>
    </citation>
    <scope>NUCLEOTIDE SEQUENCE [LARGE SCALE GENOMIC DNA]</scope>
</reference>
<organism evidence="8 9">
    <name type="scientific">Caenorhabditis bovis</name>
    <dbReference type="NCBI Taxonomy" id="2654633"/>
    <lineage>
        <taxon>Eukaryota</taxon>
        <taxon>Metazoa</taxon>
        <taxon>Ecdysozoa</taxon>
        <taxon>Nematoda</taxon>
        <taxon>Chromadorea</taxon>
        <taxon>Rhabditida</taxon>
        <taxon>Rhabditina</taxon>
        <taxon>Rhabditomorpha</taxon>
        <taxon>Rhabditoidea</taxon>
        <taxon>Rhabditidae</taxon>
        <taxon>Peloderinae</taxon>
        <taxon>Caenorhabditis</taxon>
    </lineage>
</organism>
<evidence type="ECO:0000256" key="3">
    <source>
        <dbReference type="ARBA" id="ARBA00022989"/>
    </source>
</evidence>
<dbReference type="InterPro" id="IPR036259">
    <property type="entry name" value="MFS_trans_sf"/>
</dbReference>
<evidence type="ECO:0000256" key="5">
    <source>
        <dbReference type="SAM" id="MobiDB-lite"/>
    </source>
</evidence>
<dbReference type="Gene3D" id="1.20.1250.20">
    <property type="entry name" value="MFS general substrate transporter like domains"/>
    <property type="match status" value="2"/>
</dbReference>
<dbReference type="EMBL" id="CADEPM010000003">
    <property type="protein sequence ID" value="CAB3402112.1"/>
    <property type="molecule type" value="Genomic_DNA"/>
</dbReference>
<feature type="transmembrane region" description="Helical" evidence="6">
    <location>
        <begin position="362"/>
        <end position="380"/>
    </location>
</feature>
<feature type="compositionally biased region" description="Basic and acidic residues" evidence="5">
    <location>
        <begin position="510"/>
        <end position="522"/>
    </location>
</feature>
<dbReference type="InterPro" id="IPR020846">
    <property type="entry name" value="MFS_dom"/>
</dbReference>
<keyword evidence="3 6" id="KW-1133">Transmembrane helix</keyword>
<dbReference type="GO" id="GO:0005326">
    <property type="term" value="F:neurotransmitter transmembrane transporter activity"/>
    <property type="evidence" value="ECO:0007669"/>
    <property type="project" value="TreeGrafter"/>
</dbReference>
<sequence length="566" mass="62461">MVGRTLKKSASAISDTVRRTFSTKTWEHKEQLHTLTEENKFFLKKVRWQIAIMAHIGFAISFGIRSNFGVAKNRMINNFTDAYGYIHEKEFFWTATEVGMMESSFFYGYAASQIPAGVLAAKYAPNRIFLTGVIVAAALNIATAFALRFHPTTDFVVMFIQSVQGLALGVTYPAMHGVWKHWAPPLERSKLATTTFTGSAVGVMVGLPTGAFLVSHIHWSAPFYAFGAAGVIWALMWVYVAGGSPKTHSYISNDERTYITEKIGEVTVQNMTLTTLPWKNMLTSTAVWAIIICTFCRSWSFFLLLGNQLTYMKDVLHIDITNSGIIAIFPQLCTTIVTLASGQLADYIRASGKMTTEGVRKMFNTIGFTIEAVMLGSLAFVRNPIIAIACLITACAGAGAAQSGFNVNHFDIAPRYASILMGIANGLGACAGAGGLITNTLTINNPDGWKWVFILATSVDAFGIIFYLLFAKGEVLEWAREPEKEETFNEFVRRMSTIVRRLSRRTRASEDSYSRMEDEAKNSSEMIACTPPPTQETNIAGLCIVPEEPETNRVAEKSLKTDRPEV</sequence>
<dbReference type="PROSITE" id="PS50850">
    <property type="entry name" value="MFS"/>
    <property type="match status" value="1"/>
</dbReference>
<dbReference type="PANTHER" id="PTHR11662">
    <property type="entry name" value="SOLUTE CARRIER FAMILY 17"/>
    <property type="match status" value="1"/>
</dbReference>
<feature type="transmembrane region" description="Helical" evidence="6">
    <location>
        <begin position="325"/>
        <end position="342"/>
    </location>
</feature>
<dbReference type="GO" id="GO:0050803">
    <property type="term" value="P:regulation of synapse structure or activity"/>
    <property type="evidence" value="ECO:0007669"/>
    <property type="project" value="TreeGrafter"/>
</dbReference>
<feature type="transmembrane region" description="Helical" evidence="6">
    <location>
        <begin position="449"/>
        <end position="470"/>
    </location>
</feature>
<feature type="transmembrane region" description="Helical" evidence="6">
    <location>
        <begin position="46"/>
        <end position="64"/>
    </location>
</feature>
<name>A0A8S1EJC8_9PELO</name>
<keyword evidence="2 6" id="KW-0812">Transmembrane</keyword>
<dbReference type="GO" id="GO:0060076">
    <property type="term" value="C:excitatory synapse"/>
    <property type="evidence" value="ECO:0007669"/>
    <property type="project" value="TreeGrafter"/>
</dbReference>
<feature type="transmembrane region" description="Helical" evidence="6">
    <location>
        <begin position="128"/>
        <end position="149"/>
    </location>
</feature>
<evidence type="ECO:0000313" key="9">
    <source>
        <dbReference type="Proteomes" id="UP000494206"/>
    </source>
</evidence>
<feature type="transmembrane region" description="Helical" evidence="6">
    <location>
        <begin position="223"/>
        <end position="242"/>
    </location>
</feature>
<dbReference type="Pfam" id="PF07690">
    <property type="entry name" value="MFS_1"/>
    <property type="match status" value="1"/>
</dbReference>
<evidence type="ECO:0000256" key="2">
    <source>
        <dbReference type="ARBA" id="ARBA00022692"/>
    </source>
</evidence>
<evidence type="ECO:0000259" key="7">
    <source>
        <dbReference type="PROSITE" id="PS50850"/>
    </source>
</evidence>
<gene>
    <name evidence="8" type="ORF">CBOVIS_LOCUS4774</name>
</gene>
<feature type="transmembrane region" description="Helical" evidence="6">
    <location>
        <begin position="155"/>
        <end position="175"/>
    </location>
</feature>
<feature type="region of interest" description="Disordered" evidence="5">
    <location>
        <begin position="510"/>
        <end position="534"/>
    </location>
</feature>
<protein>
    <recommendedName>
        <fullName evidence="7">Major facilitator superfamily (MFS) profile domain-containing protein</fullName>
    </recommendedName>
</protein>
<dbReference type="SUPFAM" id="SSF103473">
    <property type="entry name" value="MFS general substrate transporter"/>
    <property type="match status" value="1"/>
</dbReference>
<feature type="transmembrane region" description="Helical" evidence="6">
    <location>
        <begin position="386"/>
        <end position="405"/>
    </location>
</feature>
<evidence type="ECO:0000313" key="8">
    <source>
        <dbReference type="EMBL" id="CAB3402112.1"/>
    </source>
</evidence>
<accession>A0A8S1EJC8</accession>
<dbReference type="PANTHER" id="PTHR11662:SF206">
    <property type="entry name" value="MAJOR FACILITATOR SUPERFAMILY (MFS) PROFILE DOMAIN-CONTAINING PROTEIN-RELATED"/>
    <property type="match status" value="1"/>
</dbReference>
<dbReference type="GO" id="GO:0098700">
    <property type="term" value="P:neurotransmitter loading into synaptic vesicle"/>
    <property type="evidence" value="ECO:0007669"/>
    <property type="project" value="TreeGrafter"/>
</dbReference>
<comment type="subcellular location">
    <subcellularLocation>
        <location evidence="1">Membrane</location>
        <topology evidence="1">Multi-pass membrane protein</topology>
    </subcellularLocation>
</comment>
<keyword evidence="9" id="KW-1185">Reference proteome</keyword>
<dbReference type="InterPro" id="IPR050382">
    <property type="entry name" value="MFS_Na/Anion_cotransporter"/>
</dbReference>
<proteinExistence type="predicted"/>
<evidence type="ECO:0000256" key="1">
    <source>
        <dbReference type="ARBA" id="ARBA00004141"/>
    </source>
</evidence>
<dbReference type="GO" id="GO:0005313">
    <property type="term" value="F:L-glutamate transmembrane transporter activity"/>
    <property type="evidence" value="ECO:0007669"/>
    <property type="project" value="TreeGrafter"/>
</dbReference>
<feature type="domain" description="Major facilitator superfamily (MFS) profile" evidence="7">
    <location>
        <begin position="49"/>
        <end position="475"/>
    </location>
</feature>
<dbReference type="FunFam" id="1.20.1250.20:FF:000781">
    <property type="entry name" value="Vesicular GLUtamate transporter"/>
    <property type="match status" value="1"/>
</dbReference>
<keyword evidence="4 6" id="KW-0472">Membrane</keyword>
<dbReference type="AlphaFoldDB" id="A0A8S1EJC8"/>
<evidence type="ECO:0000256" key="6">
    <source>
        <dbReference type="SAM" id="Phobius"/>
    </source>
</evidence>
<dbReference type="FunFam" id="1.20.1250.20:FF:000226">
    <property type="entry name" value="Vesicular GLUtamate transporter"/>
    <property type="match status" value="1"/>
</dbReference>
<comment type="caution">
    <text evidence="8">The sequence shown here is derived from an EMBL/GenBank/DDBJ whole genome shotgun (WGS) entry which is preliminary data.</text>
</comment>
<evidence type="ECO:0000256" key="4">
    <source>
        <dbReference type="ARBA" id="ARBA00023136"/>
    </source>
</evidence>
<dbReference type="InterPro" id="IPR011701">
    <property type="entry name" value="MFS"/>
</dbReference>
<feature type="transmembrane region" description="Helical" evidence="6">
    <location>
        <begin position="286"/>
        <end position="305"/>
    </location>
</feature>